<keyword evidence="3 5" id="KW-0732">Signal</keyword>
<dbReference type="RefSeq" id="WP_075034489.1">
    <property type="nucleotide sequence ID" value="NZ_FOZC01000014.1"/>
</dbReference>
<feature type="signal peptide" evidence="5">
    <location>
        <begin position="1"/>
        <end position="23"/>
    </location>
</feature>
<feature type="compositionally biased region" description="Low complexity" evidence="4">
    <location>
        <begin position="33"/>
        <end position="58"/>
    </location>
</feature>
<evidence type="ECO:0000313" key="6">
    <source>
        <dbReference type="EMBL" id="SFR85485.1"/>
    </source>
</evidence>
<evidence type="ECO:0000256" key="3">
    <source>
        <dbReference type="ARBA" id="ARBA00022729"/>
    </source>
</evidence>
<dbReference type="Pfam" id="PF03480">
    <property type="entry name" value="DctP"/>
    <property type="match status" value="1"/>
</dbReference>
<protein>
    <submittedName>
        <fullName evidence="6">TRAP-type C4-dicarboxylate transport system, substrate-binding protein</fullName>
    </submittedName>
</protein>
<dbReference type="PANTHER" id="PTHR33376:SF7">
    <property type="entry name" value="C4-DICARBOXYLATE-BINDING PROTEIN DCTB"/>
    <property type="match status" value="1"/>
</dbReference>
<keyword evidence="2" id="KW-0813">Transport</keyword>
<evidence type="ECO:0000313" key="7">
    <source>
        <dbReference type="Proteomes" id="UP000214760"/>
    </source>
</evidence>
<dbReference type="EMBL" id="FOZC01000014">
    <property type="protein sequence ID" value="SFR85485.1"/>
    <property type="molecule type" value="Genomic_DNA"/>
</dbReference>
<dbReference type="NCBIfam" id="NF037995">
    <property type="entry name" value="TRAP_S1"/>
    <property type="match status" value="1"/>
</dbReference>
<name>A0A1I6K2J9_9FIRM</name>
<dbReference type="PROSITE" id="PS51257">
    <property type="entry name" value="PROKAR_LIPOPROTEIN"/>
    <property type="match status" value="1"/>
</dbReference>
<feature type="region of interest" description="Disordered" evidence="4">
    <location>
        <begin position="26"/>
        <end position="58"/>
    </location>
</feature>
<evidence type="ECO:0000256" key="5">
    <source>
        <dbReference type="SAM" id="SignalP"/>
    </source>
</evidence>
<feature type="chain" id="PRO_5039463957" evidence="5">
    <location>
        <begin position="24"/>
        <end position="390"/>
    </location>
</feature>
<organism evidence="6 7">
    <name type="scientific">[Clostridium] aminophilum</name>
    <dbReference type="NCBI Taxonomy" id="1526"/>
    <lineage>
        <taxon>Bacteria</taxon>
        <taxon>Bacillati</taxon>
        <taxon>Bacillota</taxon>
        <taxon>Clostridia</taxon>
        <taxon>Lachnospirales</taxon>
        <taxon>Lachnospiraceae</taxon>
    </lineage>
</organism>
<dbReference type="GO" id="GO:0055085">
    <property type="term" value="P:transmembrane transport"/>
    <property type="evidence" value="ECO:0007669"/>
    <property type="project" value="InterPro"/>
</dbReference>
<dbReference type="CDD" id="cd13603">
    <property type="entry name" value="PBP2_TRAP_Siap_TeaA_like"/>
    <property type="match status" value="1"/>
</dbReference>
<dbReference type="AlphaFoldDB" id="A0A1I6K2J9"/>
<evidence type="ECO:0000256" key="1">
    <source>
        <dbReference type="ARBA" id="ARBA00009023"/>
    </source>
</evidence>
<dbReference type="InterPro" id="IPR018389">
    <property type="entry name" value="DctP_fam"/>
</dbReference>
<proteinExistence type="inferred from homology"/>
<dbReference type="PANTHER" id="PTHR33376">
    <property type="match status" value="1"/>
</dbReference>
<accession>A0A1I6K2J9</accession>
<comment type="similarity">
    <text evidence="1">Belongs to the bacterial solute-binding protein 7 family.</text>
</comment>
<reference evidence="6 7" key="1">
    <citation type="submission" date="2016-10" db="EMBL/GenBank/DDBJ databases">
        <authorList>
            <person name="de Groot N.N."/>
        </authorList>
    </citation>
    <scope>NUCLEOTIDE SEQUENCE [LARGE SCALE GENOMIC DNA]</scope>
    <source>
        <strain evidence="6 7">F</strain>
    </source>
</reference>
<dbReference type="Gene3D" id="3.40.190.170">
    <property type="entry name" value="Bacterial extracellular solute-binding protein, family 7"/>
    <property type="match status" value="1"/>
</dbReference>
<dbReference type="Proteomes" id="UP000214760">
    <property type="component" value="Unassembled WGS sequence"/>
</dbReference>
<gene>
    <name evidence="6" type="ORF">SAMN02910262_02225</name>
</gene>
<sequence length="390" mass="42362">MKKAVSLVLAGTMVAGMCACSGAQTQSATNAPSSTAAVTEATTEAAGSAETSATESVSMDLDEASAKKAAESIDYSKATVVKFGNAGAVGEPAYAACDYFCNLINANSGGKYRFDFYPAEQLGNEATMMENLQTGLQEGMMSSLDSLASYSTDLNILSMAFAFGSSEQMMNFLGSDDAKTLWGDLDDNGFHVVAYGYKKNPRGFFGKKPLKTPADMKGMKYRIPQLPIFEKNAQAMGATPVVVSWSEYAYALKQGTVDGGECSKDAYRSAGLYESAPFFSEVDYAYPVECIYFANDWWNALPKEEQEIITVAAKKSQDVYNNQIKATWEADRKWLETEGNATFVDIDKDAFMAAAADLGSQLQAEGFFKTPDLYDRVVKLNEEYEKTHKN</sequence>
<evidence type="ECO:0000256" key="2">
    <source>
        <dbReference type="ARBA" id="ARBA00022448"/>
    </source>
</evidence>
<dbReference type="SUPFAM" id="SSF53850">
    <property type="entry name" value="Periplasmic binding protein-like II"/>
    <property type="match status" value="1"/>
</dbReference>
<evidence type="ECO:0000256" key="4">
    <source>
        <dbReference type="SAM" id="MobiDB-lite"/>
    </source>
</evidence>
<dbReference type="InterPro" id="IPR038404">
    <property type="entry name" value="TRAP_DctP_sf"/>
</dbReference>